<dbReference type="InterPro" id="IPR001437">
    <property type="entry name" value="Tscrpt_elong_fac_GreA/B_C"/>
</dbReference>
<dbReference type="Proteomes" id="UP000584374">
    <property type="component" value="Unassembled WGS sequence"/>
</dbReference>
<evidence type="ECO:0000256" key="2">
    <source>
        <dbReference type="ARBA" id="ARBA00013729"/>
    </source>
</evidence>
<evidence type="ECO:0000259" key="10">
    <source>
        <dbReference type="Pfam" id="PF03449"/>
    </source>
</evidence>
<evidence type="ECO:0000256" key="7">
    <source>
        <dbReference type="ARBA" id="ARBA00030776"/>
    </source>
</evidence>
<dbReference type="HAMAP" id="MF_00105">
    <property type="entry name" value="GreA_GreB"/>
    <property type="match status" value="1"/>
</dbReference>
<keyword evidence="3 8" id="KW-0805">Transcription regulation</keyword>
<comment type="function">
    <text evidence="6 8">Necessary for efficient RNA polymerase transcription elongation past template-encoded arresting sites. The arresting sites in DNA have the property of trapping a certain fraction of elongating RNA polymerases that pass through, resulting in locked ternary complexes. Cleavage of the nascent transcript by cleavage factors such as GreA or GreB allows the resumption of elongation from the new 3'terminus. GreA releases sequences of 2 to 3 nucleotides.</text>
</comment>
<protein>
    <recommendedName>
        <fullName evidence="2 8">Transcription elongation factor GreA</fullName>
    </recommendedName>
    <alternativeName>
        <fullName evidence="7 8">Transcript cleavage factor GreA</fullName>
    </alternativeName>
</protein>
<sequence>MNESHMVWLTREAYERLQCELHELLAHRPIIAAEIDARRQEGDLRENDAYRAVREEQGNEEARIRQLQQLLRDAKVEERPTAGGVVEPGMVITVRYEDNDTETFLLATRAAGMHGDLEVYSPESPLGHSLLGARKGETREYELPDGRSMRVKLVDAVPYQA</sequence>
<evidence type="ECO:0000256" key="3">
    <source>
        <dbReference type="ARBA" id="ARBA00023015"/>
    </source>
</evidence>
<name>A0A840QEL1_9PSEU</name>
<reference evidence="11 12" key="1">
    <citation type="submission" date="2020-08" db="EMBL/GenBank/DDBJ databases">
        <title>Sequencing the genomes of 1000 actinobacteria strains.</title>
        <authorList>
            <person name="Klenk H.-P."/>
        </authorList>
    </citation>
    <scope>NUCLEOTIDE SEQUENCE [LARGE SCALE GENOMIC DNA]</scope>
    <source>
        <strain evidence="11 12">DSM 45584</strain>
    </source>
</reference>
<keyword evidence="11" id="KW-0648">Protein biosynthesis</keyword>
<dbReference type="InterPro" id="IPR028624">
    <property type="entry name" value="Tscrpt_elong_fac_GreA/B"/>
</dbReference>
<organism evidence="11 12">
    <name type="scientific">Saccharopolyspora phatthalungensis</name>
    <dbReference type="NCBI Taxonomy" id="664693"/>
    <lineage>
        <taxon>Bacteria</taxon>
        <taxon>Bacillati</taxon>
        <taxon>Actinomycetota</taxon>
        <taxon>Actinomycetes</taxon>
        <taxon>Pseudonocardiales</taxon>
        <taxon>Pseudonocardiaceae</taxon>
        <taxon>Saccharopolyspora</taxon>
    </lineage>
</organism>
<evidence type="ECO:0000256" key="6">
    <source>
        <dbReference type="ARBA" id="ARBA00024916"/>
    </source>
</evidence>
<dbReference type="GO" id="GO:0032784">
    <property type="term" value="P:regulation of DNA-templated transcription elongation"/>
    <property type="evidence" value="ECO:0007669"/>
    <property type="project" value="UniProtKB-UniRule"/>
</dbReference>
<dbReference type="SUPFAM" id="SSF54534">
    <property type="entry name" value="FKBP-like"/>
    <property type="match status" value="1"/>
</dbReference>
<keyword evidence="12" id="KW-1185">Reference proteome</keyword>
<keyword evidence="8" id="KW-0175">Coiled coil</keyword>
<dbReference type="Gene3D" id="3.10.50.30">
    <property type="entry name" value="Transcription elongation factor, GreA/GreB, C-terminal domain"/>
    <property type="match status" value="1"/>
</dbReference>
<accession>A0A840QEL1</accession>
<evidence type="ECO:0000313" key="12">
    <source>
        <dbReference type="Proteomes" id="UP000584374"/>
    </source>
</evidence>
<keyword evidence="5 8" id="KW-0804">Transcription</keyword>
<dbReference type="InterPro" id="IPR036953">
    <property type="entry name" value="GreA/GreB_C_sf"/>
</dbReference>
<feature type="coiled-coil region" evidence="8">
    <location>
        <begin position="50"/>
        <end position="77"/>
    </location>
</feature>
<dbReference type="PIRSF" id="PIRSF006092">
    <property type="entry name" value="GreA_GreB"/>
    <property type="match status" value="1"/>
</dbReference>
<dbReference type="GO" id="GO:0070063">
    <property type="term" value="F:RNA polymerase binding"/>
    <property type="evidence" value="ECO:0007669"/>
    <property type="project" value="InterPro"/>
</dbReference>
<dbReference type="Gene3D" id="1.10.287.180">
    <property type="entry name" value="Transcription elongation factor, GreA/GreB, N-terminal domain"/>
    <property type="match status" value="1"/>
</dbReference>
<dbReference type="AlphaFoldDB" id="A0A840QEL1"/>
<feature type="domain" description="Transcription elongation factor GreA/GreB C-terminal" evidence="9">
    <location>
        <begin position="84"/>
        <end position="155"/>
    </location>
</feature>
<dbReference type="SUPFAM" id="SSF46557">
    <property type="entry name" value="GreA transcript cleavage protein, N-terminal domain"/>
    <property type="match status" value="1"/>
</dbReference>
<keyword evidence="4 8" id="KW-0238">DNA-binding</keyword>
<dbReference type="PANTHER" id="PTHR30437">
    <property type="entry name" value="TRANSCRIPTION ELONGATION FACTOR GREA"/>
    <property type="match status" value="1"/>
</dbReference>
<evidence type="ECO:0000256" key="5">
    <source>
        <dbReference type="ARBA" id="ARBA00023163"/>
    </source>
</evidence>
<dbReference type="FunFam" id="1.10.287.180:FF:000001">
    <property type="entry name" value="Transcription elongation factor GreA"/>
    <property type="match status" value="1"/>
</dbReference>
<evidence type="ECO:0000259" key="9">
    <source>
        <dbReference type="Pfam" id="PF01272"/>
    </source>
</evidence>
<feature type="domain" description="Transcription elongation factor GreA/GreB N-terminal" evidence="10">
    <location>
        <begin position="7"/>
        <end position="76"/>
    </location>
</feature>
<evidence type="ECO:0000256" key="1">
    <source>
        <dbReference type="ARBA" id="ARBA00008213"/>
    </source>
</evidence>
<evidence type="ECO:0000256" key="4">
    <source>
        <dbReference type="ARBA" id="ARBA00023125"/>
    </source>
</evidence>
<dbReference type="InterPro" id="IPR022691">
    <property type="entry name" value="Tscrpt_elong_fac_GreA/B_N"/>
</dbReference>
<dbReference type="PANTHER" id="PTHR30437:SF4">
    <property type="entry name" value="TRANSCRIPTION ELONGATION FACTOR GREA"/>
    <property type="match status" value="1"/>
</dbReference>
<keyword evidence="11" id="KW-0251">Elongation factor</keyword>
<dbReference type="EMBL" id="JACHIW010000001">
    <property type="protein sequence ID" value="MBB5156925.1"/>
    <property type="molecule type" value="Genomic_DNA"/>
</dbReference>
<dbReference type="Pfam" id="PF03449">
    <property type="entry name" value="GreA_GreB_N"/>
    <property type="match status" value="1"/>
</dbReference>
<proteinExistence type="inferred from homology"/>
<dbReference type="GO" id="GO:0003746">
    <property type="term" value="F:translation elongation factor activity"/>
    <property type="evidence" value="ECO:0007669"/>
    <property type="project" value="UniProtKB-KW"/>
</dbReference>
<dbReference type="PROSITE" id="PS00830">
    <property type="entry name" value="GREAB_2"/>
    <property type="match status" value="1"/>
</dbReference>
<dbReference type="Pfam" id="PF01272">
    <property type="entry name" value="GreA_GreB"/>
    <property type="match status" value="1"/>
</dbReference>
<dbReference type="InterPro" id="IPR018151">
    <property type="entry name" value="TF_GreA/GreB_CS"/>
</dbReference>
<comment type="caution">
    <text evidence="11">The sequence shown here is derived from an EMBL/GenBank/DDBJ whole genome shotgun (WGS) entry which is preliminary data.</text>
</comment>
<dbReference type="GO" id="GO:0003677">
    <property type="term" value="F:DNA binding"/>
    <property type="evidence" value="ECO:0007669"/>
    <property type="project" value="UniProtKB-UniRule"/>
</dbReference>
<comment type="similarity">
    <text evidence="1 8">Belongs to the GreA/GreB family.</text>
</comment>
<dbReference type="GO" id="GO:0006354">
    <property type="term" value="P:DNA-templated transcription elongation"/>
    <property type="evidence" value="ECO:0007669"/>
    <property type="project" value="TreeGrafter"/>
</dbReference>
<gene>
    <name evidence="8" type="primary">greA</name>
    <name evidence="11" type="ORF">BJ970_004459</name>
</gene>
<dbReference type="NCBIfam" id="NF001262">
    <property type="entry name" value="PRK00226.1-3"/>
    <property type="match status" value="1"/>
</dbReference>
<dbReference type="InterPro" id="IPR023459">
    <property type="entry name" value="Tscrpt_elong_fac_GreA/B_fam"/>
</dbReference>
<evidence type="ECO:0000256" key="8">
    <source>
        <dbReference type="HAMAP-Rule" id="MF_00105"/>
    </source>
</evidence>
<evidence type="ECO:0000313" key="11">
    <source>
        <dbReference type="EMBL" id="MBB5156925.1"/>
    </source>
</evidence>
<dbReference type="InterPro" id="IPR036805">
    <property type="entry name" value="Tscrpt_elong_fac_GreA/B_N_sf"/>
</dbReference>